<feature type="region of interest" description="Disordered" evidence="13">
    <location>
        <begin position="124"/>
        <end position="143"/>
    </location>
</feature>
<dbReference type="GO" id="GO:0005654">
    <property type="term" value="C:nucleoplasm"/>
    <property type="evidence" value="ECO:0007669"/>
    <property type="project" value="UniProtKB-SubCell"/>
</dbReference>
<keyword evidence="8 12" id="KW-0238">DNA-binding</keyword>
<evidence type="ECO:0000256" key="2">
    <source>
        <dbReference type="ARBA" id="ARBA00006177"/>
    </source>
</evidence>
<feature type="domain" description="THAP-type" evidence="14">
    <location>
        <begin position="1"/>
        <end position="80"/>
    </location>
</feature>
<sequence length="316" mass="35571">MKKCIVGTCNSNSRHGSIPGLSYHKLGSIRYRSWLKAINRGEEEGISPHNVICSKHFEPSDFVYVAGKKCLKIDAVPSLHLHGIKRREKTEESNSASKMSQLQATWIKITKIDTFKPPPVYCSQSANDLSHSESSSSHSNIPMGRILQNGLSKNIKNEKHTMKNETMIEDDIKPKKGVSTDIYRNCDTKEVEDTIMDNTSVDSPTVEVPGSDTNDSRVSSDQYFGTTDELLKVLAENSTFYSQNMRKPGKHKNYPIKNFHFKEGSQSYSISREDFVSGGAWRKFLKFATLKEAQLNTANKKIRALKMRLNSLENAS</sequence>
<dbReference type="GO" id="GO:0043565">
    <property type="term" value="F:sequence-specific DNA binding"/>
    <property type="evidence" value="ECO:0007669"/>
    <property type="project" value="InterPro"/>
</dbReference>
<name>A0A653CP44_CALMS</name>
<accession>A0A653CP44</accession>
<evidence type="ECO:0000256" key="13">
    <source>
        <dbReference type="SAM" id="MobiDB-lite"/>
    </source>
</evidence>
<evidence type="ECO:0000256" key="6">
    <source>
        <dbReference type="ARBA" id="ARBA00023015"/>
    </source>
</evidence>
<evidence type="ECO:0000313" key="15">
    <source>
        <dbReference type="EMBL" id="VEN49698.1"/>
    </source>
</evidence>
<dbReference type="InterPro" id="IPR026516">
    <property type="entry name" value="THAP1/10"/>
</dbReference>
<evidence type="ECO:0000256" key="9">
    <source>
        <dbReference type="ARBA" id="ARBA00023163"/>
    </source>
</evidence>
<keyword evidence="11" id="KW-0131">Cell cycle</keyword>
<keyword evidence="4 12" id="KW-0863">Zinc-finger</keyword>
<dbReference type="SMART" id="SM00980">
    <property type="entry name" value="THAP"/>
    <property type="match status" value="1"/>
</dbReference>
<feature type="region of interest" description="Disordered" evidence="13">
    <location>
        <begin position="195"/>
        <end position="220"/>
    </location>
</feature>
<dbReference type="PANTHER" id="PTHR46600:SF1">
    <property type="entry name" value="THAP DOMAIN-CONTAINING PROTEIN 1"/>
    <property type="match status" value="1"/>
</dbReference>
<dbReference type="PANTHER" id="PTHR46600">
    <property type="entry name" value="THAP DOMAIN-CONTAINING"/>
    <property type="match status" value="1"/>
</dbReference>
<evidence type="ECO:0000256" key="11">
    <source>
        <dbReference type="ARBA" id="ARBA00023306"/>
    </source>
</evidence>
<evidence type="ECO:0000256" key="10">
    <source>
        <dbReference type="ARBA" id="ARBA00023242"/>
    </source>
</evidence>
<gene>
    <name evidence="15" type="ORF">CALMAC_LOCUS10732</name>
</gene>
<dbReference type="AlphaFoldDB" id="A0A653CP44"/>
<evidence type="ECO:0000256" key="5">
    <source>
        <dbReference type="ARBA" id="ARBA00022833"/>
    </source>
</evidence>
<dbReference type="OrthoDB" id="6709921at2759"/>
<feature type="compositionally biased region" description="Polar residues" evidence="13">
    <location>
        <begin position="211"/>
        <end position="220"/>
    </location>
</feature>
<keyword evidence="10" id="KW-0539">Nucleus</keyword>
<keyword evidence="9" id="KW-0804">Transcription</keyword>
<evidence type="ECO:0000256" key="8">
    <source>
        <dbReference type="ARBA" id="ARBA00023125"/>
    </source>
</evidence>
<protein>
    <recommendedName>
        <fullName evidence="14">THAP-type domain-containing protein</fullName>
    </recommendedName>
</protein>
<dbReference type="Pfam" id="PF05485">
    <property type="entry name" value="THAP"/>
    <property type="match status" value="1"/>
</dbReference>
<evidence type="ECO:0000259" key="14">
    <source>
        <dbReference type="PROSITE" id="PS50950"/>
    </source>
</evidence>
<evidence type="ECO:0000256" key="4">
    <source>
        <dbReference type="ARBA" id="ARBA00022771"/>
    </source>
</evidence>
<evidence type="ECO:0000256" key="1">
    <source>
        <dbReference type="ARBA" id="ARBA00004642"/>
    </source>
</evidence>
<evidence type="ECO:0000256" key="12">
    <source>
        <dbReference type="PROSITE-ProRule" id="PRU00309"/>
    </source>
</evidence>
<dbReference type="InterPro" id="IPR006612">
    <property type="entry name" value="THAP_Znf"/>
</dbReference>
<evidence type="ECO:0000256" key="3">
    <source>
        <dbReference type="ARBA" id="ARBA00022723"/>
    </source>
</evidence>
<keyword evidence="3" id="KW-0479">Metal-binding</keyword>
<organism evidence="15 16">
    <name type="scientific">Callosobruchus maculatus</name>
    <name type="common">Southern cowpea weevil</name>
    <name type="synonym">Pulse bruchid</name>
    <dbReference type="NCBI Taxonomy" id="64391"/>
    <lineage>
        <taxon>Eukaryota</taxon>
        <taxon>Metazoa</taxon>
        <taxon>Ecdysozoa</taxon>
        <taxon>Arthropoda</taxon>
        <taxon>Hexapoda</taxon>
        <taxon>Insecta</taxon>
        <taxon>Pterygota</taxon>
        <taxon>Neoptera</taxon>
        <taxon>Endopterygota</taxon>
        <taxon>Coleoptera</taxon>
        <taxon>Polyphaga</taxon>
        <taxon>Cucujiformia</taxon>
        <taxon>Chrysomeloidea</taxon>
        <taxon>Chrysomelidae</taxon>
        <taxon>Bruchinae</taxon>
        <taxon>Bruchini</taxon>
        <taxon>Callosobruchus</taxon>
    </lineage>
</organism>
<keyword evidence="16" id="KW-1185">Reference proteome</keyword>
<comment type="subcellular location">
    <subcellularLocation>
        <location evidence="1">Nucleus</location>
        <location evidence="1">Nucleoplasm</location>
    </subcellularLocation>
</comment>
<comment type="similarity">
    <text evidence="2">Belongs to the THAP1 family.</text>
</comment>
<evidence type="ECO:0000256" key="7">
    <source>
        <dbReference type="ARBA" id="ARBA00023054"/>
    </source>
</evidence>
<proteinExistence type="inferred from homology"/>
<dbReference type="SUPFAM" id="SSF57716">
    <property type="entry name" value="Glucocorticoid receptor-like (DNA-binding domain)"/>
    <property type="match status" value="1"/>
</dbReference>
<keyword evidence="7" id="KW-0175">Coiled coil</keyword>
<dbReference type="Proteomes" id="UP000410492">
    <property type="component" value="Unassembled WGS sequence"/>
</dbReference>
<dbReference type="PROSITE" id="PS50950">
    <property type="entry name" value="ZF_THAP"/>
    <property type="match status" value="1"/>
</dbReference>
<keyword evidence="5" id="KW-0862">Zinc</keyword>
<reference evidence="15 16" key="1">
    <citation type="submission" date="2019-01" db="EMBL/GenBank/DDBJ databases">
        <authorList>
            <person name="Sayadi A."/>
        </authorList>
    </citation>
    <scope>NUCLEOTIDE SEQUENCE [LARGE SCALE GENOMIC DNA]</scope>
</reference>
<dbReference type="EMBL" id="CAACVG010008413">
    <property type="protein sequence ID" value="VEN49698.1"/>
    <property type="molecule type" value="Genomic_DNA"/>
</dbReference>
<keyword evidence="6" id="KW-0805">Transcription regulation</keyword>
<evidence type="ECO:0000313" key="16">
    <source>
        <dbReference type="Proteomes" id="UP000410492"/>
    </source>
</evidence>
<dbReference type="GO" id="GO:0008270">
    <property type="term" value="F:zinc ion binding"/>
    <property type="evidence" value="ECO:0007669"/>
    <property type="project" value="UniProtKB-KW"/>
</dbReference>